<evidence type="ECO:0008006" key="3">
    <source>
        <dbReference type="Google" id="ProtNLM"/>
    </source>
</evidence>
<evidence type="ECO:0000313" key="1">
    <source>
        <dbReference type="EMBL" id="PNG19328.1"/>
    </source>
</evidence>
<dbReference type="OrthoDB" id="334507at2"/>
<dbReference type="InterPro" id="IPR029058">
    <property type="entry name" value="AB_hydrolase_fold"/>
</dbReference>
<organism evidence="1 2">
    <name type="scientific">Streptomyces cahuitamycinicus</name>
    <dbReference type="NCBI Taxonomy" id="2070367"/>
    <lineage>
        <taxon>Bacteria</taxon>
        <taxon>Bacillati</taxon>
        <taxon>Actinomycetota</taxon>
        <taxon>Actinomycetes</taxon>
        <taxon>Kitasatosporales</taxon>
        <taxon>Streptomycetaceae</taxon>
        <taxon>Streptomyces</taxon>
    </lineage>
</organism>
<dbReference type="Proteomes" id="UP000235943">
    <property type="component" value="Unassembled WGS sequence"/>
</dbReference>
<reference evidence="1 2" key="1">
    <citation type="submission" date="2018-01" db="EMBL/GenBank/DDBJ databases">
        <title>Draft genome sequence of Streptomyces sp. 13K301.</title>
        <authorList>
            <person name="Sahin N."/>
            <person name="Saygin H."/>
            <person name="Ay H."/>
        </authorList>
    </citation>
    <scope>NUCLEOTIDE SEQUENCE [LARGE SCALE GENOMIC DNA]</scope>
    <source>
        <strain evidence="1 2">13K301</strain>
    </source>
</reference>
<proteinExistence type="predicted"/>
<dbReference type="PANTHER" id="PTHR36513:SF1">
    <property type="entry name" value="TRANSMEMBRANE PROTEIN"/>
    <property type="match status" value="1"/>
</dbReference>
<dbReference type="Pfam" id="PF05990">
    <property type="entry name" value="DUF900"/>
    <property type="match status" value="1"/>
</dbReference>
<gene>
    <name evidence="1" type="ORF">C1J00_26315</name>
</gene>
<sequence>MWPKAAEFVHGADLERLASHVLTALRALDAVQHDSATGGTEETPAPETYEAINSAAREVARAFETHAPLGAMLAAEFDALAARQERFGPAAPPPHWVAWQRSLLVPVLYATDRALDQKRTGFGAGRGELTYGEARVGIPDDHRMGAAEKSRVWRLRFRDDPARVATLGAVATSTAQEFTELTRKRLAECEVNQALLFVHGYNVTFRDAAIRAAQIAYDLNFTGVPLLYSWPSKGTVGGYVADENSVSRAVPYFQEFLRLILTGTNVSEVHVLAHSMGNRLLTEALADFDTTSLPEDSGRLGQVVFAAPDVDAEVFRRRLPRIARQAAGCTLYASSVDRALAASRTLAAAPRAGQAGAGIVVAPGLDTVDAGALDTGLMGHSYVGDHTSVLADVYGLLRQALPPSRRFGLVSVPHADGSYWSFQPQK</sequence>
<accession>A0A2N8TJZ7</accession>
<name>A0A2N8TJZ7_9ACTN</name>
<dbReference type="PANTHER" id="PTHR36513">
    <property type="entry name" value="ABC TRANSMEMBRANE TYPE-1 DOMAIN-CONTAINING PROTEIN"/>
    <property type="match status" value="1"/>
</dbReference>
<dbReference type="SUPFAM" id="SSF53474">
    <property type="entry name" value="alpha/beta-Hydrolases"/>
    <property type="match status" value="1"/>
</dbReference>
<dbReference type="EMBL" id="POUC01000226">
    <property type="protein sequence ID" value="PNG19328.1"/>
    <property type="molecule type" value="Genomic_DNA"/>
</dbReference>
<protein>
    <recommendedName>
        <fullName evidence="3">Alpha/beta hydrolase</fullName>
    </recommendedName>
</protein>
<dbReference type="InterPro" id="IPR010297">
    <property type="entry name" value="DUF900_hydrolase"/>
</dbReference>
<dbReference type="Gene3D" id="3.40.50.1820">
    <property type="entry name" value="alpha/beta hydrolase"/>
    <property type="match status" value="1"/>
</dbReference>
<dbReference type="AlphaFoldDB" id="A0A2N8TJZ7"/>
<keyword evidence="2" id="KW-1185">Reference proteome</keyword>
<evidence type="ECO:0000313" key="2">
    <source>
        <dbReference type="Proteomes" id="UP000235943"/>
    </source>
</evidence>
<dbReference type="RefSeq" id="WP_102911521.1">
    <property type="nucleotide sequence ID" value="NZ_POUC01000226.1"/>
</dbReference>
<comment type="caution">
    <text evidence="1">The sequence shown here is derived from an EMBL/GenBank/DDBJ whole genome shotgun (WGS) entry which is preliminary data.</text>
</comment>